<sequence>MRRSYPTEHGWLAYYRELLATWRRKEPRQGDAQDTAHDAIANMLAGDVSAIRNPRAYLHRSMHHGLINQHTRLRREAAIALQDLREDEHPPNQDDPESHARTAQLSRALLDALAELPHPCAAVFAWHRLEGQTVPEIAATLGLSVSSVEKYLARTMRHLHARLHPYAR</sequence>
<dbReference type="PANTHER" id="PTHR43133">
    <property type="entry name" value="RNA POLYMERASE ECF-TYPE SIGMA FACTO"/>
    <property type="match status" value="1"/>
</dbReference>
<organism evidence="6 7">
    <name type="scientific">Achromobacter aloeverae</name>
    <dbReference type="NCBI Taxonomy" id="1750518"/>
    <lineage>
        <taxon>Bacteria</taxon>
        <taxon>Pseudomonadati</taxon>
        <taxon>Pseudomonadota</taxon>
        <taxon>Betaproteobacteria</taxon>
        <taxon>Burkholderiales</taxon>
        <taxon>Alcaligenaceae</taxon>
        <taxon>Achromobacter</taxon>
    </lineage>
</organism>
<dbReference type="SUPFAM" id="SSF88659">
    <property type="entry name" value="Sigma3 and sigma4 domains of RNA polymerase sigma factors"/>
    <property type="match status" value="1"/>
</dbReference>
<dbReference type="GO" id="GO:0016987">
    <property type="term" value="F:sigma factor activity"/>
    <property type="evidence" value="ECO:0007669"/>
    <property type="project" value="UniProtKB-KW"/>
</dbReference>
<dbReference type="InterPro" id="IPR014284">
    <property type="entry name" value="RNA_pol_sigma-70_dom"/>
</dbReference>
<reference evidence="6 7" key="1">
    <citation type="journal article" date="2017" name="Int. J. Syst. Evol. Microbiol.">
        <title>Achromobacter aloeverae sp. nov., isolated from the root of Aloe vera (L.) Burm.f.</title>
        <authorList>
            <person name="Kuncharoen N."/>
            <person name="Muramatsu Y."/>
            <person name="Shibata C."/>
            <person name="Kamakura Y."/>
            <person name="Nakagawa Y."/>
            <person name="Tanasupawat S."/>
        </authorList>
    </citation>
    <scope>NUCLEOTIDE SEQUENCE [LARGE SCALE GENOMIC DNA]</scope>
    <source>
        <strain evidence="6 7">AVA-1</strain>
    </source>
</reference>
<comment type="similarity">
    <text evidence="1">Belongs to the sigma-70 factor family. ECF subfamily.</text>
</comment>
<dbReference type="InterPro" id="IPR013249">
    <property type="entry name" value="RNA_pol_sigma70_r4_t2"/>
</dbReference>
<protein>
    <submittedName>
        <fullName evidence="6">RNA polymerase ECF-subfamily sigma-70 factor</fullName>
    </submittedName>
</protein>
<dbReference type="SUPFAM" id="SSF88946">
    <property type="entry name" value="Sigma2 domain of RNA polymerase sigma factors"/>
    <property type="match status" value="1"/>
</dbReference>
<dbReference type="RefSeq" id="WP_129151204.1">
    <property type="nucleotide sequence ID" value="NZ_JBHSDO010000011.1"/>
</dbReference>
<dbReference type="InterPro" id="IPR013325">
    <property type="entry name" value="RNA_pol_sigma_r2"/>
</dbReference>
<dbReference type="GO" id="GO:0003677">
    <property type="term" value="F:DNA binding"/>
    <property type="evidence" value="ECO:0007669"/>
    <property type="project" value="InterPro"/>
</dbReference>
<keyword evidence="7" id="KW-1185">Reference proteome</keyword>
<feature type="domain" description="RNA polymerase sigma factor 70 region 4 type 2" evidence="5">
    <location>
        <begin position="107"/>
        <end position="159"/>
    </location>
</feature>
<evidence type="ECO:0000313" key="7">
    <source>
        <dbReference type="Proteomes" id="UP000290849"/>
    </source>
</evidence>
<name>A0A4Q1HJF4_9BURK</name>
<dbReference type="Gene3D" id="1.10.10.10">
    <property type="entry name" value="Winged helix-like DNA-binding domain superfamily/Winged helix DNA-binding domain"/>
    <property type="match status" value="1"/>
</dbReference>
<accession>A0A4Q1HJF4</accession>
<evidence type="ECO:0000256" key="3">
    <source>
        <dbReference type="ARBA" id="ARBA00023082"/>
    </source>
</evidence>
<gene>
    <name evidence="6" type="ORF">C7R54_14675</name>
</gene>
<evidence type="ECO:0000256" key="2">
    <source>
        <dbReference type="ARBA" id="ARBA00023015"/>
    </source>
</evidence>
<keyword evidence="3" id="KW-0731">Sigma factor</keyword>
<evidence type="ECO:0000313" key="6">
    <source>
        <dbReference type="EMBL" id="RXN87833.1"/>
    </source>
</evidence>
<keyword evidence="2" id="KW-0805">Transcription regulation</keyword>
<evidence type="ECO:0000256" key="1">
    <source>
        <dbReference type="ARBA" id="ARBA00010641"/>
    </source>
</evidence>
<dbReference type="AlphaFoldDB" id="A0A4Q1HJF4"/>
<dbReference type="InterPro" id="IPR013324">
    <property type="entry name" value="RNA_pol_sigma_r3/r4-like"/>
</dbReference>
<evidence type="ECO:0000256" key="4">
    <source>
        <dbReference type="ARBA" id="ARBA00023163"/>
    </source>
</evidence>
<dbReference type="NCBIfam" id="TIGR02937">
    <property type="entry name" value="sigma70-ECF"/>
    <property type="match status" value="1"/>
</dbReference>
<dbReference type="PANTHER" id="PTHR43133:SF63">
    <property type="entry name" value="RNA POLYMERASE SIGMA FACTOR FECI-RELATED"/>
    <property type="match status" value="1"/>
</dbReference>
<dbReference type="OrthoDB" id="192021at2"/>
<dbReference type="EMBL" id="PYAL01000004">
    <property type="protein sequence ID" value="RXN87833.1"/>
    <property type="molecule type" value="Genomic_DNA"/>
</dbReference>
<dbReference type="InterPro" id="IPR036388">
    <property type="entry name" value="WH-like_DNA-bd_sf"/>
</dbReference>
<comment type="caution">
    <text evidence="6">The sequence shown here is derived from an EMBL/GenBank/DDBJ whole genome shotgun (WGS) entry which is preliminary data.</text>
</comment>
<proteinExistence type="inferred from homology"/>
<evidence type="ECO:0000259" key="5">
    <source>
        <dbReference type="Pfam" id="PF08281"/>
    </source>
</evidence>
<dbReference type="Proteomes" id="UP000290849">
    <property type="component" value="Unassembled WGS sequence"/>
</dbReference>
<dbReference type="Pfam" id="PF08281">
    <property type="entry name" value="Sigma70_r4_2"/>
    <property type="match status" value="1"/>
</dbReference>
<keyword evidence="4" id="KW-0804">Transcription</keyword>
<dbReference type="GO" id="GO:0006352">
    <property type="term" value="P:DNA-templated transcription initiation"/>
    <property type="evidence" value="ECO:0007669"/>
    <property type="project" value="InterPro"/>
</dbReference>
<dbReference type="InterPro" id="IPR039425">
    <property type="entry name" value="RNA_pol_sigma-70-like"/>
</dbReference>